<dbReference type="InterPro" id="IPR013154">
    <property type="entry name" value="ADH-like_N"/>
</dbReference>
<keyword evidence="1" id="KW-0596">Phosphopantetheine</keyword>
<dbReference type="InterPro" id="IPR029063">
    <property type="entry name" value="SAM-dependent_MTases_sf"/>
</dbReference>
<dbReference type="PROSITE" id="PS52019">
    <property type="entry name" value="PKS_MFAS_DH"/>
    <property type="match status" value="1"/>
</dbReference>
<dbReference type="SUPFAM" id="SSF53335">
    <property type="entry name" value="S-adenosyl-L-methionine-dependent methyltransferases"/>
    <property type="match status" value="1"/>
</dbReference>
<dbReference type="InterPro" id="IPR020843">
    <property type="entry name" value="ER"/>
</dbReference>
<dbReference type="SMART" id="SM00823">
    <property type="entry name" value="PKS_PP"/>
    <property type="match status" value="1"/>
</dbReference>
<dbReference type="Pfam" id="PF21089">
    <property type="entry name" value="PKS_DH_N"/>
    <property type="match status" value="1"/>
</dbReference>
<dbReference type="SUPFAM" id="SSF47336">
    <property type="entry name" value="ACP-like"/>
    <property type="match status" value="1"/>
</dbReference>
<dbReference type="Gene3D" id="1.10.1200.10">
    <property type="entry name" value="ACP-like"/>
    <property type="match status" value="1"/>
</dbReference>
<dbReference type="SMART" id="SM00825">
    <property type="entry name" value="PKS_KS"/>
    <property type="match status" value="1"/>
</dbReference>
<evidence type="ECO:0000313" key="11">
    <source>
        <dbReference type="EMBL" id="GGJ29229.1"/>
    </source>
</evidence>
<dbReference type="InterPro" id="IPR057326">
    <property type="entry name" value="KR_dom"/>
</dbReference>
<evidence type="ECO:0000313" key="12">
    <source>
        <dbReference type="Proteomes" id="UP000661507"/>
    </source>
</evidence>
<dbReference type="InterPro" id="IPR032821">
    <property type="entry name" value="PKS_assoc"/>
</dbReference>
<dbReference type="Pfam" id="PF00109">
    <property type="entry name" value="ketoacyl-synt"/>
    <property type="match status" value="1"/>
</dbReference>
<dbReference type="SUPFAM" id="SSF52151">
    <property type="entry name" value="FabD/lysophospholipase-like"/>
    <property type="match status" value="1"/>
</dbReference>
<evidence type="ECO:0000259" key="9">
    <source>
        <dbReference type="PROSITE" id="PS52004"/>
    </source>
</evidence>
<dbReference type="InterPro" id="IPR006162">
    <property type="entry name" value="Ppantetheine_attach_site"/>
</dbReference>
<dbReference type="GO" id="GO:0031177">
    <property type="term" value="F:phosphopantetheine binding"/>
    <property type="evidence" value="ECO:0007669"/>
    <property type="project" value="InterPro"/>
</dbReference>
<feature type="domain" description="Carrier" evidence="8">
    <location>
        <begin position="2305"/>
        <end position="2382"/>
    </location>
</feature>
<dbReference type="InterPro" id="IPR001227">
    <property type="entry name" value="Ac_transferase_dom_sf"/>
</dbReference>
<dbReference type="EMBL" id="BMKW01000010">
    <property type="protein sequence ID" value="GGJ29229.1"/>
    <property type="molecule type" value="Genomic_DNA"/>
</dbReference>
<name>A0A917KTH9_9PROT</name>
<dbReference type="PANTHER" id="PTHR43775:SF37">
    <property type="entry name" value="SI:DKEY-61P9.11"/>
    <property type="match status" value="1"/>
</dbReference>
<dbReference type="InterPro" id="IPR014030">
    <property type="entry name" value="Ketoacyl_synth_N"/>
</dbReference>
<keyword evidence="4" id="KW-0521">NADP</keyword>
<dbReference type="Pfam" id="PF08240">
    <property type="entry name" value="ADH_N"/>
    <property type="match status" value="1"/>
</dbReference>
<sequence length="2410" mass="247659">MAQGVGPVVRMTARNRAKTSRAAPPSGGIAIIGAACRLPGAADLEAFWTLLAEGRDAVTTVPAERFDQARWGHPRKSEPGRAYTFAAGTIGDAAGFDAPAFGLSPREAAEMDPQQRLLLEVAAEAFEDAGWPAERLAGRNIAVFAGGSSTDYAELRLEDPSAGDRFFMTGNALSILANRIGNVFDLRGAAQTVDTACSSSLVALHIAAQALADDPGLEAAVVGGVNMLLSPYSFIGFSRAGMLSPTGRCRAFDASADGYVRGEGAGVVVLKRVEDAIAAGDPIRAVLLGSGANAAGRTIGLSLPNRAAQATLMARVVARAGITPDRFLAFEAHGTGTRVGDPAESWAIGTTIARHRATPLPIGSVKTNIGHLEAGSGMAGLLKAMLMLEKGAVPPSLHFAEPNPDIDFDGLNLAVPTALAAPPAREDAVVGVNSFGFGGTNATVLLGRAPLARRAAAARAHGVPPLVISARSDAALGLLATRWRETLAGADAETTAAFARGVARHRDLAPHRLVVRDAAITAWSDGEDSAAQQGEAVRGSLAFVFSGNGAQHEAMAREALRTNAAFRTAMKQADASLAPLLGWSPVTLLKRGVPGAMLAGTDVAQPLLFAVQVAVVGALAAQGIRPAMALGHSVGEVAAAWCAGILALDQAARLIVARSRQQHTTRGTGRMAAIGASAEAAAPLLDACGPGLEVAAINGPAAITVAGPADAIARLCAAAEPARISAIPLDLDYAFHAAAMDPVRDGLLADLATLAPQAGAIPMVSSVTGAVLPGGEAGAGYWWRNLREPVRFRDAVRAAAGLGARLFVEVGPAAVLQSYLRESLREDTDGAAVLASLTRRDPPGDPFPAIADRAIARGADPRSGPAFVGPAERAGLPRTPFARRHTWFPATTETAALVLPRRDHPLLGIRQGEEARGWTAWLDTELQPWLADHRLLGEAVLPAAAMAEMALAAAALRFPEAEVLEVAELAILRPLSLEPDRTREVRVLVDEEGGFALESRRRLAEEPWSLSARARIAALPRLPASDPSPPAGQRRVAGDRVVTLAARCGLDYGPAFRPVVEVLADDVEARARVTLRLPETAPPAEGFILHPVLLDGALQGLIALLAALVRPAGQSLVPVRIGRLAARRGAGLPVVAEVALTRRGERFIAADLVLRDADGAVVATGHDVWLQRIRLPGRSAPAEHAFRLDPLPAAPFPPAPAPLDAEAALEAGRAADAGADMTEAALLLEGFAAAATIAALPAAPSLATPYRRALWQALAEAGMAEEASGGWRLAEDQSLPPAQEIWRAVLAEQPRLALDMAWLARAAEALPAALSGQARAATPPPAEAGAFAQIATVMEAAIASLAAAWPAERALRVLDLGGGGPLTRRAVAALAASGRRVQYRAAGEARAGAAPPVAEGIDFSWSGWDPLGGNGVAEPADLVIGLATAARGRSGTRLAAALRAACAPGALLLLAEPAPGRLWDFACGQDPAWWDGGDSALPDDEAWHAALSQAGFEAPDTLRLSAAPWPALLIAARAPSVIVTAPVASRRVLVCAETGCTGLAGALEAALRTEGHQVFQHGLAVPPSPHEMRGALVVALVKAEADAAVALAAATRLAEAAQGSAAGFALVGVGDAVRAAALAGLGRVLANEMPELKPRRISLDAGLPVDVAARRLAAELAGEAPEVTLTVHGRLAPVLSPGLPAAPRGGARRLVVGQPGQIGSLAWAALPELPAPGPGEVRLAVQAAGLNFRDLMWAQGLLPEDALMDGFAGPTLGMECAGVVEAVGPGVALLPGQAVFGFAPAAFSTRALTRAEALAPLPAGLSPEAAATLPVAFITAAYALETLARIRPGERVLIHGGAGGVGLAAIQIARAAGALVAATAGSEEKRAFLRMAGADLVLDSRDAGFADLLRAAWPGGVDVVLNSLAGEAMERSLGLVAPFGRFIELGKRDFVENRRTPLRPFRRNVSYFAVDADALPRARPDLAAALLADIAARLADGALLALPHAVFAAEETETAFRTLQASTHIGKLVIRPPDDDGGDPVEAWKPDADGTYLVVGGVQGFGLECAKWLAAGGAAHLVLVSRRGGATPGSEAALRTLAALGAQARIEACDVADPAALAALLVRLRREGPPMRGVVLAAAAFADGAAASMDAERFATVLAPKLVAAEALDRLTADDPLHLFLMFSSATTAFGNPGQANYVAANVALEAIARRRVAAGRPALAVGWGPIADAGVLARDAATAETLERRTGVAPMPAQEALAALPALLAAEVPVAHLARVTWATLSAGLPILAEPAYAAVRAAREGGAEGADLRAELRAMPTEEARGRLVGLAQEEIARILRLPIEAVGADAPVAGLGLDSLGGLELRMALERRLGVQVPLAAVTEDLTIAILAGRMAGVVLEDRNEQTVQSLMDAYEPAQAATTESVK</sequence>
<reference evidence="11" key="2">
    <citation type="submission" date="2020-09" db="EMBL/GenBank/DDBJ databases">
        <authorList>
            <person name="Sun Q."/>
            <person name="Zhou Y."/>
        </authorList>
    </citation>
    <scope>NUCLEOTIDE SEQUENCE</scope>
    <source>
        <strain evidence="11">CGMCC 1.3617</strain>
    </source>
</reference>
<dbReference type="InterPro" id="IPR002364">
    <property type="entry name" value="Quin_OxRdtase/zeta-crystal_CS"/>
</dbReference>
<dbReference type="Pfam" id="PF00698">
    <property type="entry name" value="Acyl_transf_1"/>
    <property type="match status" value="1"/>
</dbReference>
<dbReference type="InterPro" id="IPR016036">
    <property type="entry name" value="Malonyl_transacylase_ACP-bd"/>
</dbReference>
<dbReference type="InterPro" id="IPR020841">
    <property type="entry name" value="PKS_Beta-ketoAc_synthase_dom"/>
</dbReference>
<dbReference type="InterPro" id="IPR016039">
    <property type="entry name" value="Thiolase-like"/>
</dbReference>
<keyword evidence="5" id="KW-0511">Multifunctional enzyme</keyword>
<dbReference type="InterPro" id="IPR011032">
    <property type="entry name" value="GroES-like_sf"/>
</dbReference>
<dbReference type="Gene3D" id="3.40.366.10">
    <property type="entry name" value="Malonyl-Coenzyme A Acyl Carrier Protein, domain 2"/>
    <property type="match status" value="1"/>
</dbReference>
<dbReference type="InterPro" id="IPR016035">
    <property type="entry name" value="Acyl_Trfase/lysoPLipase"/>
</dbReference>
<dbReference type="InterPro" id="IPR042104">
    <property type="entry name" value="PKS_dehydratase_sf"/>
</dbReference>
<evidence type="ECO:0000259" key="8">
    <source>
        <dbReference type="PROSITE" id="PS50075"/>
    </source>
</evidence>
<dbReference type="Pfam" id="PF16197">
    <property type="entry name" value="KAsynt_C_assoc"/>
    <property type="match status" value="1"/>
</dbReference>
<feature type="domain" description="Ketosynthase family 3 (KS3)" evidence="9">
    <location>
        <begin position="26"/>
        <end position="448"/>
    </location>
</feature>
<dbReference type="PROSITE" id="PS50075">
    <property type="entry name" value="CARRIER"/>
    <property type="match status" value="1"/>
</dbReference>
<dbReference type="CDD" id="cd00833">
    <property type="entry name" value="PKS"/>
    <property type="match status" value="1"/>
</dbReference>
<dbReference type="GO" id="GO:0006633">
    <property type="term" value="P:fatty acid biosynthetic process"/>
    <property type="evidence" value="ECO:0007669"/>
    <property type="project" value="TreeGrafter"/>
</dbReference>
<dbReference type="InterPro" id="IPR036736">
    <property type="entry name" value="ACP-like_sf"/>
</dbReference>
<dbReference type="SUPFAM" id="SSF51735">
    <property type="entry name" value="NAD(P)-binding Rossmann-fold domains"/>
    <property type="match status" value="3"/>
</dbReference>
<dbReference type="FunFam" id="3.40.50.720:FF:000209">
    <property type="entry name" value="Polyketide synthase Pks12"/>
    <property type="match status" value="1"/>
</dbReference>
<dbReference type="SMART" id="SM00829">
    <property type="entry name" value="PKS_ER"/>
    <property type="match status" value="1"/>
</dbReference>
<accession>A0A917KTH9</accession>
<evidence type="ECO:0000256" key="6">
    <source>
        <dbReference type="ARBA" id="ARBA00023315"/>
    </source>
</evidence>
<dbReference type="InterPro" id="IPR009081">
    <property type="entry name" value="PP-bd_ACP"/>
</dbReference>
<reference evidence="11" key="1">
    <citation type="journal article" date="2014" name="Int. J. Syst. Evol. Microbiol.">
        <title>Complete genome sequence of Corynebacterium casei LMG S-19264T (=DSM 44701T), isolated from a smear-ripened cheese.</title>
        <authorList>
            <consortium name="US DOE Joint Genome Institute (JGI-PGF)"/>
            <person name="Walter F."/>
            <person name="Albersmeier A."/>
            <person name="Kalinowski J."/>
            <person name="Ruckert C."/>
        </authorList>
    </citation>
    <scope>NUCLEOTIDE SEQUENCE</scope>
    <source>
        <strain evidence="11">CGMCC 1.3617</strain>
    </source>
</reference>
<dbReference type="CDD" id="cd05195">
    <property type="entry name" value="enoyl_red"/>
    <property type="match status" value="1"/>
</dbReference>
<dbReference type="Gene3D" id="3.90.180.10">
    <property type="entry name" value="Medium-chain alcohol dehydrogenases, catalytic domain"/>
    <property type="match status" value="1"/>
</dbReference>
<dbReference type="PROSITE" id="PS01162">
    <property type="entry name" value="QOR_ZETA_CRYSTAL"/>
    <property type="match status" value="1"/>
</dbReference>
<dbReference type="InterPro" id="IPR049551">
    <property type="entry name" value="PKS_DH_C"/>
</dbReference>
<dbReference type="InterPro" id="IPR050091">
    <property type="entry name" value="PKS_NRPS_Biosynth_Enz"/>
</dbReference>
<feature type="region of interest" description="N-terminal hotdog fold" evidence="7">
    <location>
        <begin position="904"/>
        <end position="1023"/>
    </location>
</feature>
<feature type="active site" description="Proton donor; for dehydratase activity" evidence="7">
    <location>
        <position position="1095"/>
    </location>
</feature>
<dbReference type="SUPFAM" id="SSF55048">
    <property type="entry name" value="Probable ACP-binding domain of malonyl-CoA ACP transacylase"/>
    <property type="match status" value="1"/>
</dbReference>
<feature type="region of interest" description="C-terminal hotdog fold" evidence="7">
    <location>
        <begin position="1033"/>
        <end position="1179"/>
    </location>
</feature>
<evidence type="ECO:0000256" key="1">
    <source>
        <dbReference type="ARBA" id="ARBA00022450"/>
    </source>
</evidence>
<dbReference type="Gene3D" id="3.30.70.3290">
    <property type="match status" value="1"/>
</dbReference>
<dbReference type="GO" id="GO:0016491">
    <property type="term" value="F:oxidoreductase activity"/>
    <property type="evidence" value="ECO:0007669"/>
    <property type="project" value="InterPro"/>
</dbReference>
<dbReference type="SMART" id="SM00826">
    <property type="entry name" value="PKS_DH"/>
    <property type="match status" value="1"/>
</dbReference>
<dbReference type="InterPro" id="IPR013968">
    <property type="entry name" value="PKS_KR"/>
</dbReference>
<dbReference type="SUPFAM" id="SSF50129">
    <property type="entry name" value="GroES-like"/>
    <property type="match status" value="1"/>
</dbReference>
<dbReference type="PROSITE" id="PS52004">
    <property type="entry name" value="KS3_2"/>
    <property type="match status" value="1"/>
</dbReference>
<dbReference type="SMART" id="SM00827">
    <property type="entry name" value="PKS_AT"/>
    <property type="match status" value="1"/>
</dbReference>
<dbReference type="Gene3D" id="3.40.50.720">
    <property type="entry name" value="NAD(P)-binding Rossmann-like Domain"/>
    <property type="match status" value="3"/>
</dbReference>
<dbReference type="SUPFAM" id="SSF53901">
    <property type="entry name" value="Thiolase-like"/>
    <property type="match status" value="1"/>
</dbReference>
<evidence type="ECO:0000259" key="10">
    <source>
        <dbReference type="PROSITE" id="PS52019"/>
    </source>
</evidence>
<evidence type="ECO:0000256" key="4">
    <source>
        <dbReference type="ARBA" id="ARBA00022857"/>
    </source>
</evidence>
<dbReference type="RefSeq" id="WP_188970076.1">
    <property type="nucleotide sequence ID" value="NZ_BMKW01000010.1"/>
</dbReference>
<dbReference type="InterPro" id="IPR020806">
    <property type="entry name" value="PKS_PP-bd"/>
</dbReference>
<keyword evidence="3" id="KW-0808">Transferase</keyword>
<dbReference type="PANTHER" id="PTHR43775">
    <property type="entry name" value="FATTY ACID SYNTHASE"/>
    <property type="match status" value="1"/>
</dbReference>
<dbReference type="GO" id="GO:0004312">
    <property type="term" value="F:fatty acid synthase activity"/>
    <property type="evidence" value="ECO:0007669"/>
    <property type="project" value="TreeGrafter"/>
</dbReference>
<gene>
    <name evidence="11" type="ORF">GCM10011320_40620</name>
</gene>
<dbReference type="Gene3D" id="3.10.129.110">
    <property type="entry name" value="Polyketide synthase dehydratase"/>
    <property type="match status" value="1"/>
</dbReference>
<dbReference type="InterPro" id="IPR049552">
    <property type="entry name" value="PKS_DH_N"/>
</dbReference>
<keyword evidence="6" id="KW-0012">Acyltransferase</keyword>
<dbReference type="InterPro" id="IPR020807">
    <property type="entry name" value="PKS_DH"/>
</dbReference>
<dbReference type="InterPro" id="IPR014031">
    <property type="entry name" value="Ketoacyl_synth_C"/>
</dbReference>
<dbReference type="GO" id="GO:0008270">
    <property type="term" value="F:zinc ion binding"/>
    <property type="evidence" value="ECO:0007669"/>
    <property type="project" value="InterPro"/>
</dbReference>
<evidence type="ECO:0000256" key="5">
    <source>
        <dbReference type="ARBA" id="ARBA00023268"/>
    </source>
</evidence>
<dbReference type="Pfam" id="PF14765">
    <property type="entry name" value="PS-DH"/>
    <property type="match status" value="1"/>
</dbReference>
<dbReference type="PROSITE" id="PS00012">
    <property type="entry name" value="PHOSPHOPANTETHEINE"/>
    <property type="match status" value="1"/>
</dbReference>
<feature type="domain" description="PKS/mFAS DH" evidence="10">
    <location>
        <begin position="904"/>
        <end position="1179"/>
    </location>
</feature>
<evidence type="ECO:0008006" key="13">
    <source>
        <dbReference type="Google" id="ProtNLM"/>
    </source>
</evidence>
<feature type="active site" description="Proton acceptor; for dehydratase activity" evidence="7">
    <location>
        <position position="933"/>
    </location>
</feature>
<dbReference type="InterPro" id="IPR013149">
    <property type="entry name" value="ADH-like_C"/>
</dbReference>
<dbReference type="Proteomes" id="UP000661507">
    <property type="component" value="Unassembled WGS sequence"/>
</dbReference>
<evidence type="ECO:0000256" key="7">
    <source>
        <dbReference type="PROSITE-ProRule" id="PRU01363"/>
    </source>
</evidence>
<keyword evidence="2" id="KW-0597">Phosphoprotein</keyword>
<dbReference type="Pfam" id="PF00550">
    <property type="entry name" value="PP-binding"/>
    <property type="match status" value="1"/>
</dbReference>
<dbReference type="InterPro" id="IPR049900">
    <property type="entry name" value="PKS_mFAS_DH"/>
</dbReference>
<evidence type="ECO:0000256" key="2">
    <source>
        <dbReference type="ARBA" id="ARBA00022553"/>
    </source>
</evidence>
<protein>
    <recommendedName>
        <fullName evidence="13">SDR family NAD(P)-dependent oxidoreductase</fullName>
    </recommendedName>
</protein>
<comment type="caution">
    <text evidence="11">The sequence shown here is derived from an EMBL/GenBank/DDBJ whole genome shotgun (WGS) entry which is preliminary data.</text>
</comment>
<keyword evidence="12" id="KW-1185">Reference proteome</keyword>
<dbReference type="SMART" id="SM00822">
    <property type="entry name" value="PKS_KR"/>
    <property type="match status" value="1"/>
</dbReference>
<dbReference type="InterPro" id="IPR036291">
    <property type="entry name" value="NAD(P)-bd_dom_sf"/>
</dbReference>
<proteinExistence type="predicted"/>
<dbReference type="Gene3D" id="3.40.47.10">
    <property type="match status" value="1"/>
</dbReference>
<dbReference type="Pfam" id="PF08659">
    <property type="entry name" value="KR"/>
    <property type="match status" value="1"/>
</dbReference>
<organism evidence="11 12">
    <name type="scientific">Neoroseomonas lacus</name>
    <dbReference type="NCBI Taxonomy" id="287609"/>
    <lineage>
        <taxon>Bacteria</taxon>
        <taxon>Pseudomonadati</taxon>
        <taxon>Pseudomonadota</taxon>
        <taxon>Alphaproteobacteria</taxon>
        <taxon>Acetobacterales</taxon>
        <taxon>Acetobacteraceae</taxon>
        <taxon>Neoroseomonas</taxon>
    </lineage>
</organism>
<dbReference type="Pfam" id="PF02801">
    <property type="entry name" value="Ketoacyl-synt_C"/>
    <property type="match status" value="1"/>
</dbReference>
<evidence type="ECO:0000256" key="3">
    <source>
        <dbReference type="ARBA" id="ARBA00022679"/>
    </source>
</evidence>
<dbReference type="InterPro" id="IPR014043">
    <property type="entry name" value="Acyl_transferase_dom"/>
</dbReference>
<dbReference type="Pfam" id="PF00107">
    <property type="entry name" value="ADH_zinc_N"/>
    <property type="match status" value="1"/>
</dbReference>